<evidence type="ECO:0000259" key="7">
    <source>
        <dbReference type="SMART" id="SM00849"/>
    </source>
</evidence>
<dbReference type="InterPro" id="IPR036866">
    <property type="entry name" value="RibonucZ/Hydroxyglut_hydro"/>
</dbReference>
<feature type="transmembrane region" description="Helical" evidence="6">
    <location>
        <begin position="257"/>
        <end position="276"/>
    </location>
</feature>
<evidence type="ECO:0000256" key="4">
    <source>
        <dbReference type="ARBA" id="ARBA00022989"/>
    </source>
</evidence>
<dbReference type="Pfam" id="PF13567">
    <property type="entry name" value="DUF4131"/>
    <property type="match status" value="1"/>
</dbReference>
<feature type="domain" description="Metallo-beta-lactamase" evidence="7">
    <location>
        <begin position="506"/>
        <end position="715"/>
    </location>
</feature>
<feature type="transmembrane region" description="Helical" evidence="6">
    <location>
        <begin position="476"/>
        <end position="496"/>
    </location>
</feature>
<organism evidence="8 9">
    <name type="scientific">Bacillus chungangensis</name>
    <dbReference type="NCBI Taxonomy" id="587633"/>
    <lineage>
        <taxon>Bacteria</taxon>
        <taxon>Bacillati</taxon>
        <taxon>Bacillota</taxon>
        <taxon>Bacilli</taxon>
        <taxon>Bacillales</taxon>
        <taxon>Bacillaceae</taxon>
        <taxon>Bacillus</taxon>
    </lineage>
</organism>
<keyword evidence="5 6" id="KW-0472">Membrane</keyword>
<evidence type="ECO:0000256" key="3">
    <source>
        <dbReference type="ARBA" id="ARBA00022692"/>
    </source>
</evidence>
<dbReference type="InterPro" id="IPR025405">
    <property type="entry name" value="DUF4131"/>
</dbReference>
<keyword evidence="4 6" id="KW-1133">Transmembrane helix</keyword>
<dbReference type="EMBL" id="JAUSTT010000001">
    <property type="protein sequence ID" value="MDQ0174206.1"/>
    <property type="molecule type" value="Genomic_DNA"/>
</dbReference>
<dbReference type="Gene3D" id="3.60.15.10">
    <property type="entry name" value="Ribonuclease Z/Hydroxyacylglutathione hydrolase-like"/>
    <property type="match status" value="1"/>
</dbReference>
<dbReference type="RefSeq" id="WP_307225498.1">
    <property type="nucleotide sequence ID" value="NZ_JAUSTT010000001.1"/>
</dbReference>
<evidence type="ECO:0000313" key="8">
    <source>
        <dbReference type="EMBL" id="MDQ0174206.1"/>
    </source>
</evidence>
<dbReference type="InterPro" id="IPR004797">
    <property type="entry name" value="Competence_ComEC/Rec2"/>
</dbReference>
<dbReference type="InterPro" id="IPR001279">
    <property type="entry name" value="Metallo-B-lactamas"/>
</dbReference>
<feature type="transmembrane region" description="Helical" evidence="6">
    <location>
        <begin position="313"/>
        <end position="340"/>
    </location>
</feature>
<accession>A0ABT9WLS4</accession>
<dbReference type="InterPro" id="IPR004477">
    <property type="entry name" value="ComEC_N"/>
</dbReference>
<keyword evidence="2" id="KW-1003">Cell membrane</keyword>
<feature type="transmembrane region" description="Helical" evidence="6">
    <location>
        <begin position="45"/>
        <end position="63"/>
    </location>
</feature>
<dbReference type="InterPro" id="IPR035681">
    <property type="entry name" value="ComA-like_MBL"/>
</dbReference>
<comment type="subcellular location">
    <subcellularLocation>
        <location evidence="1">Cell membrane</location>
        <topology evidence="1">Multi-pass membrane protein</topology>
    </subcellularLocation>
</comment>
<dbReference type="SUPFAM" id="SSF56281">
    <property type="entry name" value="Metallo-hydrolase/oxidoreductase"/>
    <property type="match status" value="1"/>
</dbReference>
<dbReference type="Pfam" id="PF00753">
    <property type="entry name" value="Lactamase_B"/>
    <property type="match status" value="1"/>
</dbReference>
<gene>
    <name evidence="8" type="ORF">J2S08_000037</name>
</gene>
<dbReference type="Pfam" id="PF03772">
    <property type="entry name" value="Competence"/>
    <property type="match status" value="1"/>
</dbReference>
<dbReference type="SMART" id="SM00849">
    <property type="entry name" value="Lactamase_B"/>
    <property type="match status" value="1"/>
</dbReference>
<feature type="transmembrane region" description="Helical" evidence="6">
    <location>
        <begin position="352"/>
        <end position="372"/>
    </location>
</feature>
<evidence type="ECO:0000256" key="1">
    <source>
        <dbReference type="ARBA" id="ARBA00004651"/>
    </source>
</evidence>
<dbReference type="InterPro" id="IPR052159">
    <property type="entry name" value="Competence_DNA_uptake"/>
</dbReference>
<keyword evidence="3 6" id="KW-0812">Transmembrane</keyword>
<dbReference type="PANTHER" id="PTHR30619">
    <property type="entry name" value="DNA INTERNALIZATION/COMPETENCE PROTEIN COMEC/REC2"/>
    <property type="match status" value="1"/>
</dbReference>
<reference evidence="8 9" key="1">
    <citation type="submission" date="2023-07" db="EMBL/GenBank/DDBJ databases">
        <title>Genomic Encyclopedia of Type Strains, Phase IV (KMG-IV): sequencing the most valuable type-strain genomes for metagenomic binning, comparative biology and taxonomic classification.</title>
        <authorList>
            <person name="Goeker M."/>
        </authorList>
    </citation>
    <scope>NUCLEOTIDE SEQUENCE [LARGE SCALE GENOMIC DNA]</scope>
    <source>
        <strain evidence="8 9">DSM 23837</strain>
    </source>
</reference>
<dbReference type="NCBIfam" id="TIGR00360">
    <property type="entry name" value="ComEC_N-term"/>
    <property type="match status" value="1"/>
</dbReference>
<evidence type="ECO:0000256" key="5">
    <source>
        <dbReference type="ARBA" id="ARBA00023136"/>
    </source>
</evidence>
<feature type="transmembrane region" description="Helical" evidence="6">
    <location>
        <begin position="230"/>
        <end position="251"/>
    </location>
</feature>
<sequence>MQGNWIYLALSGLSGVLLALSLQWCILLLFILLILRIYFLQHLRFLLLASIVFLFFYFIGVSLELQRITVYSEDDSRFIVTMIELPQIDGDRLKGVVKTKEQEKLVLHYTIASKTEKEYLLRQLFPGNKLLIIGKLQRPEKNRNEHQFNYQQYLYYNHIHWILKAEELILYEENPGKSFYEHFLIMRAKGLKHIEEKYPPEAIPYVKALIFGDRSSMDEETEQIYRHLGIVHLLAISGLHVGMIISVLYYLLLRVGITRETCYLLLMLFLPFYAIISGGNPPVLRASVMSMLLLSALRWKWPLTPFDAISISFLLFLLVDPYVCFHIGFQLSYAVSAALVCSEKIIARSQVFWIKMLVISLVSTFASIPILAYHFYEFSLVAVIANLFFVPLYTFFILPLAFVTFFMSFTYQTPFNMLTNLFEAVIGISKWLSNPFASHWLTYITGRPHSVILFLFVAALIFLFRSWEKKGFSYRYILPLLLVLLLQAVINLYSPFGEVVFIDVGQGDAILIKLPYRRGTYLIDTGGEFTFSQESWQEREKRFRVGKDILLPILKSKGIRTIDTLLITHSHLDHMGAAHELVAQLNVREILLSPQSWRQPVMQELLQAASEKNVSIREVKDGHGWENKAGRFRIVYPYGSGEGANNDSLVLYAEMGAKKWLFTGDLEKEGEEMLMQRYHFQVDVLKVGHHGSKTSTTEVFLQMLQPTYAVISAGKNNRYGHPNSEVVSLLEAEGVVVYRTDLEGAIHYKYFGNKGTFYKIQP</sequence>
<feature type="transmembrane region" description="Helical" evidence="6">
    <location>
        <begin position="378"/>
        <end position="403"/>
    </location>
</feature>
<protein>
    <submittedName>
        <fullName evidence="8">Competence protein ComEC</fullName>
    </submittedName>
</protein>
<evidence type="ECO:0000256" key="6">
    <source>
        <dbReference type="SAM" id="Phobius"/>
    </source>
</evidence>
<comment type="caution">
    <text evidence="8">The sequence shown here is derived from an EMBL/GenBank/DDBJ whole genome shotgun (WGS) entry which is preliminary data.</text>
</comment>
<evidence type="ECO:0000256" key="2">
    <source>
        <dbReference type="ARBA" id="ARBA00022475"/>
    </source>
</evidence>
<feature type="transmembrane region" description="Helical" evidence="6">
    <location>
        <begin position="7"/>
        <end position="39"/>
    </location>
</feature>
<evidence type="ECO:0000313" key="9">
    <source>
        <dbReference type="Proteomes" id="UP001223586"/>
    </source>
</evidence>
<keyword evidence="9" id="KW-1185">Reference proteome</keyword>
<proteinExistence type="predicted"/>
<name>A0ABT9WLS4_9BACI</name>
<feature type="transmembrane region" description="Helical" evidence="6">
    <location>
        <begin position="415"/>
        <end position="432"/>
    </location>
</feature>
<dbReference type="CDD" id="cd07731">
    <property type="entry name" value="ComA-like_MBL-fold"/>
    <property type="match status" value="1"/>
</dbReference>
<dbReference type="PANTHER" id="PTHR30619:SF1">
    <property type="entry name" value="RECOMBINATION PROTEIN 2"/>
    <property type="match status" value="1"/>
</dbReference>
<feature type="transmembrane region" description="Helical" evidence="6">
    <location>
        <begin position="444"/>
        <end position="464"/>
    </location>
</feature>
<dbReference type="Proteomes" id="UP001223586">
    <property type="component" value="Unassembled WGS sequence"/>
</dbReference>
<dbReference type="NCBIfam" id="TIGR00361">
    <property type="entry name" value="ComEC_Rec2"/>
    <property type="match status" value="1"/>
</dbReference>